<dbReference type="EMBL" id="ML986580">
    <property type="protein sequence ID" value="KAF2270020.1"/>
    <property type="molecule type" value="Genomic_DNA"/>
</dbReference>
<sequence length="243" mass="28236">MTDPARSTLQYINNCIEQEKYEQMFLQSSIRTLPILRKRSLLSFGETFAFIAGKQSTFLNIENHEILWRTLQGKKAKDAGEWIWKATLSCNVCGPLLLIQNSESTLENIERVAGRKNMNSHMFTLRSLTSPPSRSIYVRTDPTLQPRLQYVGIINQLMFYRKYLEPEENFLRILELVLSYDKCLHALGFVFAMERIYAVPKCFQRKPIPFTSNNRVAPHLRTGNPPSYSVESHRPLTIVQRMM</sequence>
<keyword evidence="2" id="KW-1185">Reference proteome</keyword>
<protein>
    <submittedName>
        <fullName evidence="1">Uncharacterized protein</fullName>
    </submittedName>
</protein>
<gene>
    <name evidence="1" type="ORF">CC78DRAFT_574132</name>
</gene>
<comment type="caution">
    <text evidence="1">The sequence shown here is derived from an EMBL/GenBank/DDBJ whole genome shotgun (WGS) entry which is preliminary data.</text>
</comment>
<accession>A0A9P4NBE7</accession>
<evidence type="ECO:0000313" key="1">
    <source>
        <dbReference type="EMBL" id="KAF2270020.1"/>
    </source>
</evidence>
<dbReference type="Proteomes" id="UP000800093">
    <property type="component" value="Unassembled WGS sequence"/>
</dbReference>
<reference evidence="2" key="1">
    <citation type="journal article" date="2020" name="Stud. Mycol.">
        <title>101 Dothideomycetes genomes: A test case for predicting lifestyles and emergence of pathogens.</title>
        <authorList>
            <person name="Haridas S."/>
            <person name="Albert R."/>
            <person name="Binder M."/>
            <person name="Bloem J."/>
            <person name="LaButti K."/>
            <person name="Salamov A."/>
            <person name="Andreopoulos B."/>
            <person name="Baker S."/>
            <person name="Barry K."/>
            <person name="Bills G."/>
            <person name="Bluhm B."/>
            <person name="Cannon C."/>
            <person name="Castanera R."/>
            <person name="Culley D."/>
            <person name="Daum C."/>
            <person name="Ezra D."/>
            <person name="Gonzalez J."/>
            <person name="Henrissat B."/>
            <person name="Kuo A."/>
            <person name="Liang C."/>
            <person name="Lipzen A."/>
            <person name="Lutzoni F."/>
            <person name="Magnuson J."/>
            <person name="Mondo S."/>
            <person name="Nolan M."/>
            <person name="Ohm R."/>
            <person name="Pangilinan J."/>
            <person name="Park H.-J."/>
            <person name="Ramirez L."/>
            <person name="Alfaro M."/>
            <person name="Sun H."/>
            <person name="Tritt A."/>
            <person name="Yoshinaga Y."/>
            <person name="Zwiers L.-H."/>
            <person name="Turgeon B."/>
            <person name="Goodwin S."/>
            <person name="Spatafora J."/>
            <person name="Crous P."/>
            <person name="Grigoriev I."/>
        </authorList>
    </citation>
    <scope>NUCLEOTIDE SEQUENCE [LARGE SCALE GENOMIC DNA]</scope>
    <source>
        <strain evidence="2">CBS 304.66</strain>
    </source>
</reference>
<name>A0A9P4NBE7_9PLEO</name>
<dbReference type="AlphaFoldDB" id="A0A9P4NBE7"/>
<evidence type="ECO:0000313" key="2">
    <source>
        <dbReference type="Proteomes" id="UP000800093"/>
    </source>
</evidence>
<proteinExistence type="predicted"/>
<organism evidence="1 2">
    <name type="scientific">Lojkania enalia</name>
    <dbReference type="NCBI Taxonomy" id="147567"/>
    <lineage>
        <taxon>Eukaryota</taxon>
        <taxon>Fungi</taxon>
        <taxon>Dikarya</taxon>
        <taxon>Ascomycota</taxon>
        <taxon>Pezizomycotina</taxon>
        <taxon>Dothideomycetes</taxon>
        <taxon>Pleosporomycetidae</taxon>
        <taxon>Pleosporales</taxon>
        <taxon>Pleosporales incertae sedis</taxon>
        <taxon>Lojkania</taxon>
    </lineage>
</organism>